<dbReference type="PANTHER" id="PTHR42920:SF10">
    <property type="entry name" value="EAMA DOMAIN-CONTAINING PROTEIN"/>
    <property type="match status" value="1"/>
</dbReference>
<dbReference type="Pfam" id="PF00892">
    <property type="entry name" value="EamA"/>
    <property type="match status" value="2"/>
</dbReference>
<dbReference type="GO" id="GO:0005886">
    <property type="term" value="C:plasma membrane"/>
    <property type="evidence" value="ECO:0007669"/>
    <property type="project" value="UniProtKB-SubCell"/>
</dbReference>
<feature type="transmembrane region" description="Helical" evidence="7">
    <location>
        <begin position="101"/>
        <end position="119"/>
    </location>
</feature>
<evidence type="ECO:0000256" key="3">
    <source>
        <dbReference type="ARBA" id="ARBA00022475"/>
    </source>
</evidence>
<feature type="transmembrane region" description="Helical" evidence="7">
    <location>
        <begin position="131"/>
        <end position="150"/>
    </location>
</feature>
<evidence type="ECO:0000313" key="10">
    <source>
        <dbReference type="Proteomes" id="UP001190926"/>
    </source>
</evidence>
<comment type="similarity">
    <text evidence="2">Belongs to the drug/metabolite transporter (DMT) superfamily. Plant drug/metabolite exporter (P-DME) (TC 2.A.7.4) family.</text>
</comment>
<keyword evidence="3" id="KW-1003">Cell membrane</keyword>
<reference evidence="9 10" key="1">
    <citation type="journal article" date="2021" name="Nat. Commun.">
        <title>Incipient diploidization of the medicinal plant Perilla within 10,000 years.</title>
        <authorList>
            <person name="Zhang Y."/>
            <person name="Shen Q."/>
            <person name="Leng L."/>
            <person name="Zhang D."/>
            <person name="Chen S."/>
            <person name="Shi Y."/>
            <person name="Ning Z."/>
            <person name="Chen S."/>
        </authorList>
    </citation>
    <scope>NUCLEOTIDE SEQUENCE [LARGE SCALE GENOMIC DNA]</scope>
    <source>
        <strain evidence="10">cv. PC099</strain>
    </source>
</reference>
<sequence>MPAMAAVYCCLDSCSNKKITHLTIFSSSEFSSSSTSSSSNINISLDSLKSRWTLTQKSFRNGKGCRRKISVARNETIVSAKPCYEKKKPLWKKLLFESKKFKSIILLHVICIVYASNIAVIKEVEAFTDPAYFSAVRFAVSTIPFLPFIFKARNNSEIRSSGLELGLWVSLGYLSEAIGLVTSDAGRASFISLFTVIVIPLLESMLGEIVPARTWFGILMSVVGISMLECSGSPPNIGDLFNFLSAIFFGIHTLRTEHISRTTRKENLLALLGYEVAVVAVLSTVWCLMGSNLVGIQENDGISWTWDWIFAFPWIPALYTGVFSTGLCLWGEIAALRDVSATETAMIYGMEPLWGAAFAWFLLGERWGLAGWIGAALILGGSLTVQIFGGSGSESREVSNNIKENEALMGSDKNKMKKTLSATPVMVRSSSGDDVINIWKK</sequence>
<dbReference type="SUPFAM" id="SSF103481">
    <property type="entry name" value="Multidrug resistance efflux transporter EmrE"/>
    <property type="match status" value="2"/>
</dbReference>
<keyword evidence="10" id="KW-1185">Reference proteome</keyword>
<evidence type="ECO:0000256" key="1">
    <source>
        <dbReference type="ARBA" id="ARBA00004651"/>
    </source>
</evidence>
<accession>A0AAD4IVZ8</accession>
<dbReference type="Proteomes" id="UP001190926">
    <property type="component" value="Unassembled WGS sequence"/>
</dbReference>
<name>A0AAD4IVZ8_PERFH</name>
<evidence type="ECO:0000256" key="2">
    <source>
        <dbReference type="ARBA" id="ARBA00007635"/>
    </source>
</evidence>
<dbReference type="PANTHER" id="PTHR42920">
    <property type="entry name" value="OS03G0707200 PROTEIN-RELATED"/>
    <property type="match status" value="1"/>
</dbReference>
<dbReference type="InterPro" id="IPR051258">
    <property type="entry name" value="Diverse_Substrate_Transporter"/>
</dbReference>
<dbReference type="InterPro" id="IPR037185">
    <property type="entry name" value="EmrE-like"/>
</dbReference>
<protein>
    <recommendedName>
        <fullName evidence="8">EamA domain-containing protein</fullName>
    </recommendedName>
</protein>
<evidence type="ECO:0000256" key="7">
    <source>
        <dbReference type="SAM" id="Phobius"/>
    </source>
</evidence>
<evidence type="ECO:0000256" key="5">
    <source>
        <dbReference type="ARBA" id="ARBA00022989"/>
    </source>
</evidence>
<feature type="transmembrane region" description="Helical" evidence="7">
    <location>
        <begin position="268"/>
        <end position="291"/>
    </location>
</feature>
<dbReference type="InterPro" id="IPR000620">
    <property type="entry name" value="EamA_dom"/>
</dbReference>
<dbReference type="EMBL" id="SDAM02001444">
    <property type="protein sequence ID" value="KAH6822195.1"/>
    <property type="molecule type" value="Genomic_DNA"/>
</dbReference>
<feature type="domain" description="EamA" evidence="8">
    <location>
        <begin position="103"/>
        <end position="227"/>
    </location>
</feature>
<feature type="transmembrane region" description="Helical" evidence="7">
    <location>
        <begin position="188"/>
        <end position="207"/>
    </location>
</feature>
<feature type="transmembrane region" description="Helical" evidence="7">
    <location>
        <begin position="345"/>
        <end position="363"/>
    </location>
</feature>
<feature type="domain" description="EamA" evidence="8">
    <location>
        <begin position="237"/>
        <end position="383"/>
    </location>
</feature>
<evidence type="ECO:0000256" key="4">
    <source>
        <dbReference type="ARBA" id="ARBA00022692"/>
    </source>
</evidence>
<gene>
    <name evidence="9" type="ORF">C2S53_000082</name>
</gene>
<keyword evidence="4 7" id="KW-0812">Transmembrane</keyword>
<comment type="subcellular location">
    <subcellularLocation>
        <location evidence="1">Cell membrane</location>
        <topology evidence="1">Multi-pass membrane protein</topology>
    </subcellularLocation>
</comment>
<evidence type="ECO:0000256" key="6">
    <source>
        <dbReference type="ARBA" id="ARBA00023136"/>
    </source>
</evidence>
<keyword evidence="5 7" id="KW-1133">Transmembrane helix</keyword>
<comment type="caution">
    <text evidence="9">The sequence shown here is derived from an EMBL/GenBank/DDBJ whole genome shotgun (WGS) entry which is preliminary data.</text>
</comment>
<keyword evidence="6 7" id="KW-0472">Membrane</keyword>
<evidence type="ECO:0000313" key="9">
    <source>
        <dbReference type="EMBL" id="KAH6822195.1"/>
    </source>
</evidence>
<evidence type="ECO:0000259" key="8">
    <source>
        <dbReference type="Pfam" id="PF00892"/>
    </source>
</evidence>
<feature type="transmembrane region" description="Helical" evidence="7">
    <location>
        <begin position="369"/>
        <end position="389"/>
    </location>
</feature>
<feature type="transmembrane region" description="Helical" evidence="7">
    <location>
        <begin position="311"/>
        <end position="333"/>
    </location>
</feature>
<feature type="transmembrane region" description="Helical" evidence="7">
    <location>
        <begin position="240"/>
        <end position="256"/>
    </location>
</feature>
<organism evidence="9 10">
    <name type="scientific">Perilla frutescens var. hirtella</name>
    <name type="common">Perilla citriodora</name>
    <name type="synonym">Perilla setoyensis</name>
    <dbReference type="NCBI Taxonomy" id="608512"/>
    <lineage>
        <taxon>Eukaryota</taxon>
        <taxon>Viridiplantae</taxon>
        <taxon>Streptophyta</taxon>
        <taxon>Embryophyta</taxon>
        <taxon>Tracheophyta</taxon>
        <taxon>Spermatophyta</taxon>
        <taxon>Magnoliopsida</taxon>
        <taxon>eudicotyledons</taxon>
        <taxon>Gunneridae</taxon>
        <taxon>Pentapetalae</taxon>
        <taxon>asterids</taxon>
        <taxon>lamiids</taxon>
        <taxon>Lamiales</taxon>
        <taxon>Lamiaceae</taxon>
        <taxon>Nepetoideae</taxon>
        <taxon>Elsholtzieae</taxon>
        <taxon>Perilla</taxon>
    </lineage>
</organism>
<dbReference type="AlphaFoldDB" id="A0AAD4IVZ8"/>
<proteinExistence type="inferred from homology"/>